<dbReference type="Proteomes" id="UP000314294">
    <property type="component" value="Unassembled WGS sequence"/>
</dbReference>
<protein>
    <submittedName>
        <fullName evidence="1">Uncharacterized protein</fullName>
    </submittedName>
</protein>
<reference evidence="1 2" key="1">
    <citation type="submission" date="2019-03" db="EMBL/GenBank/DDBJ databases">
        <title>First draft genome of Liparis tanakae, snailfish: a comprehensive survey of snailfish specific genes.</title>
        <authorList>
            <person name="Kim W."/>
            <person name="Song I."/>
            <person name="Jeong J.-H."/>
            <person name="Kim D."/>
            <person name="Kim S."/>
            <person name="Ryu S."/>
            <person name="Song J.Y."/>
            <person name="Lee S.K."/>
        </authorList>
    </citation>
    <scope>NUCLEOTIDE SEQUENCE [LARGE SCALE GENOMIC DNA]</scope>
    <source>
        <tissue evidence="1">Muscle</tissue>
    </source>
</reference>
<organism evidence="1 2">
    <name type="scientific">Liparis tanakae</name>
    <name type="common">Tanaka's snailfish</name>
    <dbReference type="NCBI Taxonomy" id="230148"/>
    <lineage>
        <taxon>Eukaryota</taxon>
        <taxon>Metazoa</taxon>
        <taxon>Chordata</taxon>
        <taxon>Craniata</taxon>
        <taxon>Vertebrata</taxon>
        <taxon>Euteleostomi</taxon>
        <taxon>Actinopterygii</taxon>
        <taxon>Neopterygii</taxon>
        <taxon>Teleostei</taxon>
        <taxon>Neoteleostei</taxon>
        <taxon>Acanthomorphata</taxon>
        <taxon>Eupercaria</taxon>
        <taxon>Perciformes</taxon>
        <taxon>Cottioidei</taxon>
        <taxon>Cottales</taxon>
        <taxon>Liparidae</taxon>
        <taxon>Liparis</taxon>
    </lineage>
</organism>
<proteinExistence type="predicted"/>
<sequence length="101" mass="11357">MVLTDEAAVMEPAVGLGCILRSARRKKDKEKQRDYIRARELVGAQEALRLQTQRVSAALRATASPLQLGDVNTCLKQCNGLTGWKGKMNEEEEEERDNERL</sequence>
<comment type="caution">
    <text evidence="1">The sequence shown here is derived from an EMBL/GenBank/DDBJ whole genome shotgun (WGS) entry which is preliminary data.</text>
</comment>
<dbReference type="EMBL" id="SRLO01000012">
    <property type="protein sequence ID" value="TNN87102.1"/>
    <property type="molecule type" value="Genomic_DNA"/>
</dbReference>
<accession>A0A4Z2JCS2</accession>
<gene>
    <name evidence="1" type="ORF">EYF80_002857</name>
</gene>
<evidence type="ECO:0000313" key="2">
    <source>
        <dbReference type="Proteomes" id="UP000314294"/>
    </source>
</evidence>
<keyword evidence="2" id="KW-1185">Reference proteome</keyword>
<name>A0A4Z2JCS2_9TELE</name>
<evidence type="ECO:0000313" key="1">
    <source>
        <dbReference type="EMBL" id="TNN87102.1"/>
    </source>
</evidence>
<dbReference type="AlphaFoldDB" id="A0A4Z2JCS2"/>